<evidence type="ECO:0000256" key="3">
    <source>
        <dbReference type="ARBA" id="ARBA00022737"/>
    </source>
</evidence>
<feature type="compositionally biased region" description="Low complexity" evidence="9">
    <location>
        <begin position="193"/>
        <end position="215"/>
    </location>
</feature>
<feature type="region of interest" description="Disordered" evidence="9">
    <location>
        <begin position="72"/>
        <end position="115"/>
    </location>
</feature>
<feature type="region of interest" description="Disordered" evidence="9">
    <location>
        <begin position="131"/>
        <end position="238"/>
    </location>
</feature>
<dbReference type="EMBL" id="GG745368">
    <property type="protein sequence ID" value="KNE70797.1"/>
    <property type="molecule type" value="Genomic_DNA"/>
</dbReference>
<evidence type="ECO:0000256" key="2">
    <source>
        <dbReference type="ARBA" id="ARBA00022723"/>
    </source>
</evidence>
<dbReference type="GO" id="GO:0000981">
    <property type="term" value="F:DNA-binding transcription factor activity, RNA polymerase II-specific"/>
    <property type="evidence" value="ECO:0007669"/>
    <property type="project" value="TreeGrafter"/>
</dbReference>
<dbReference type="FunFam" id="3.30.160.60:FF:000100">
    <property type="entry name" value="Zinc finger 45-like"/>
    <property type="match status" value="1"/>
</dbReference>
<dbReference type="Gene3D" id="3.30.160.60">
    <property type="entry name" value="Classic Zinc Finger"/>
    <property type="match status" value="2"/>
</dbReference>
<comment type="subcellular location">
    <subcellularLocation>
        <location evidence="1">Nucleus</location>
    </subcellularLocation>
</comment>
<keyword evidence="3" id="KW-0677">Repeat</keyword>
<keyword evidence="2" id="KW-0479">Metal-binding</keyword>
<feature type="compositionally biased region" description="Pro residues" evidence="9">
    <location>
        <begin position="216"/>
        <end position="232"/>
    </location>
</feature>
<dbReference type="SMART" id="SM00355">
    <property type="entry name" value="ZnF_C2H2"/>
    <property type="match status" value="2"/>
</dbReference>
<reference evidence="11 12" key="1">
    <citation type="submission" date="2009-11" db="EMBL/GenBank/DDBJ databases">
        <title>Annotation of Allomyces macrogynus ATCC 38327.</title>
        <authorList>
            <consortium name="The Broad Institute Genome Sequencing Platform"/>
            <person name="Russ C."/>
            <person name="Cuomo C."/>
            <person name="Burger G."/>
            <person name="Gray M.W."/>
            <person name="Holland P.W.H."/>
            <person name="King N."/>
            <person name="Lang F.B.F."/>
            <person name="Roger A.J."/>
            <person name="Ruiz-Trillo I."/>
            <person name="Young S.K."/>
            <person name="Zeng Q."/>
            <person name="Gargeya S."/>
            <person name="Fitzgerald M."/>
            <person name="Haas B."/>
            <person name="Abouelleil A."/>
            <person name="Alvarado L."/>
            <person name="Arachchi H.M."/>
            <person name="Berlin A."/>
            <person name="Chapman S.B."/>
            <person name="Gearin G."/>
            <person name="Goldberg J."/>
            <person name="Griggs A."/>
            <person name="Gujja S."/>
            <person name="Hansen M."/>
            <person name="Heiman D."/>
            <person name="Howarth C."/>
            <person name="Larimer J."/>
            <person name="Lui A."/>
            <person name="MacDonald P.J.P."/>
            <person name="McCowen C."/>
            <person name="Montmayeur A."/>
            <person name="Murphy C."/>
            <person name="Neiman D."/>
            <person name="Pearson M."/>
            <person name="Priest M."/>
            <person name="Roberts A."/>
            <person name="Saif S."/>
            <person name="Shea T."/>
            <person name="Sisk P."/>
            <person name="Stolte C."/>
            <person name="Sykes S."/>
            <person name="Wortman J."/>
            <person name="Nusbaum C."/>
            <person name="Birren B."/>
        </authorList>
    </citation>
    <scope>NUCLEOTIDE SEQUENCE [LARGE SCALE GENOMIC DNA]</scope>
    <source>
        <strain evidence="11 12">ATCC 38327</strain>
    </source>
</reference>
<organism evidence="11 12">
    <name type="scientific">Allomyces macrogynus (strain ATCC 38327)</name>
    <name type="common">Allomyces javanicus var. macrogynus</name>
    <dbReference type="NCBI Taxonomy" id="578462"/>
    <lineage>
        <taxon>Eukaryota</taxon>
        <taxon>Fungi</taxon>
        <taxon>Fungi incertae sedis</taxon>
        <taxon>Blastocladiomycota</taxon>
        <taxon>Blastocladiomycetes</taxon>
        <taxon>Blastocladiales</taxon>
        <taxon>Blastocladiaceae</taxon>
        <taxon>Allomyces</taxon>
    </lineage>
</organism>
<dbReference type="InterPro" id="IPR013087">
    <property type="entry name" value="Znf_C2H2_type"/>
</dbReference>
<protein>
    <recommendedName>
        <fullName evidence="10">C2H2-type domain-containing protein</fullName>
    </recommendedName>
</protein>
<dbReference type="InterPro" id="IPR036236">
    <property type="entry name" value="Znf_C2H2_sf"/>
</dbReference>
<feature type="compositionally biased region" description="Low complexity" evidence="9">
    <location>
        <begin position="319"/>
        <end position="341"/>
    </location>
</feature>
<dbReference type="STRING" id="578462.A0A0L0T7S3"/>
<evidence type="ECO:0000256" key="1">
    <source>
        <dbReference type="ARBA" id="ARBA00004123"/>
    </source>
</evidence>
<dbReference type="GO" id="GO:0000977">
    <property type="term" value="F:RNA polymerase II transcription regulatory region sequence-specific DNA binding"/>
    <property type="evidence" value="ECO:0007669"/>
    <property type="project" value="TreeGrafter"/>
</dbReference>
<sequence length="341" mass="36724">MTFKCKTCGKVFRRIYNLKSHIKTHSNERPHACSLCGKAFLRKADMFRHMKIHLKEKDRAAEAAAALLEAEQNGQTTAASSAGILGADVPPSPHHPAGANSHSPPHSSPMHPQQQPMGVVAHAPLAVPPSPYAAAHLTPPHSAGFGHVQQHPHSQQVQYQPQQQQYYQQQPQQPLQYAAHPQQQHLQQHHLHLQQQQPQPQPQQYYQQPAPQFAHPAPPHQYQPQPPPPPPVSHHAVSQSYSYATAAYNPAHVDSPWPSPAHGEFAAPTGRPPVSVQVPAARLANAPPGPGGLTPTSAFPPESDGDIKGMFPLDLRSLPAPGSATPAAADAAAVKPEPTGE</sequence>
<dbReference type="AlphaFoldDB" id="A0A0L0T7S3"/>
<evidence type="ECO:0000259" key="10">
    <source>
        <dbReference type="PROSITE" id="PS50157"/>
    </source>
</evidence>
<evidence type="ECO:0000256" key="4">
    <source>
        <dbReference type="ARBA" id="ARBA00022771"/>
    </source>
</evidence>
<feature type="compositionally biased region" description="Low complexity" evidence="9">
    <location>
        <begin position="95"/>
        <end position="115"/>
    </location>
</feature>
<dbReference type="GO" id="GO:0008270">
    <property type="term" value="F:zinc ion binding"/>
    <property type="evidence" value="ECO:0007669"/>
    <property type="project" value="UniProtKB-KW"/>
</dbReference>
<gene>
    <name evidence="11" type="ORF">AMAG_14914</name>
</gene>
<evidence type="ECO:0000256" key="9">
    <source>
        <dbReference type="SAM" id="MobiDB-lite"/>
    </source>
</evidence>
<keyword evidence="12" id="KW-1185">Reference proteome</keyword>
<dbReference type="PROSITE" id="PS50157">
    <property type="entry name" value="ZINC_FINGER_C2H2_2"/>
    <property type="match status" value="2"/>
</dbReference>
<dbReference type="Pfam" id="PF00096">
    <property type="entry name" value="zf-C2H2"/>
    <property type="match status" value="2"/>
</dbReference>
<dbReference type="EMBL" id="GG745368">
    <property type="protein sequence ID" value="KNE70796.1"/>
    <property type="molecule type" value="Genomic_DNA"/>
</dbReference>
<dbReference type="OrthoDB" id="654211at2759"/>
<dbReference type="InterPro" id="IPR050717">
    <property type="entry name" value="C2H2-ZF_Transcription_Reg"/>
</dbReference>
<evidence type="ECO:0000256" key="5">
    <source>
        <dbReference type="ARBA" id="ARBA00022833"/>
    </source>
</evidence>
<keyword evidence="6" id="KW-0238">DNA-binding</keyword>
<dbReference type="PROSITE" id="PS00028">
    <property type="entry name" value="ZINC_FINGER_C2H2_1"/>
    <property type="match status" value="2"/>
</dbReference>
<name>A0A0L0T7S3_ALLM3</name>
<dbReference type="FunFam" id="3.30.160.60:FF:000045">
    <property type="entry name" value="ZFP69 zinc finger protein B"/>
    <property type="match status" value="1"/>
</dbReference>
<evidence type="ECO:0000256" key="7">
    <source>
        <dbReference type="ARBA" id="ARBA00023242"/>
    </source>
</evidence>
<accession>A0A0L0T7S3</accession>
<feature type="compositionally biased region" description="Low complexity" evidence="9">
    <location>
        <begin position="147"/>
        <end position="186"/>
    </location>
</feature>
<dbReference type="SUPFAM" id="SSF57667">
    <property type="entry name" value="beta-beta-alpha zinc fingers"/>
    <property type="match status" value="1"/>
</dbReference>
<evidence type="ECO:0000256" key="6">
    <source>
        <dbReference type="ARBA" id="ARBA00023125"/>
    </source>
</evidence>
<evidence type="ECO:0000256" key="8">
    <source>
        <dbReference type="PROSITE-ProRule" id="PRU00042"/>
    </source>
</evidence>
<proteinExistence type="predicted"/>
<feature type="domain" description="C2H2-type" evidence="10">
    <location>
        <begin position="31"/>
        <end position="58"/>
    </location>
</feature>
<reference evidence="12" key="2">
    <citation type="submission" date="2009-11" db="EMBL/GenBank/DDBJ databases">
        <title>The Genome Sequence of Allomyces macrogynus strain ATCC 38327.</title>
        <authorList>
            <consortium name="The Broad Institute Genome Sequencing Platform"/>
            <person name="Russ C."/>
            <person name="Cuomo C."/>
            <person name="Shea T."/>
            <person name="Young S.K."/>
            <person name="Zeng Q."/>
            <person name="Koehrsen M."/>
            <person name="Haas B."/>
            <person name="Borodovsky M."/>
            <person name="Guigo R."/>
            <person name="Alvarado L."/>
            <person name="Berlin A."/>
            <person name="Borenstein D."/>
            <person name="Chen Z."/>
            <person name="Engels R."/>
            <person name="Freedman E."/>
            <person name="Gellesch M."/>
            <person name="Goldberg J."/>
            <person name="Griggs A."/>
            <person name="Gujja S."/>
            <person name="Heiman D."/>
            <person name="Hepburn T."/>
            <person name="Howarth C."/>
            <person name="Jen D."/>
            <person name="Larson L."/>
            <person name="Lewis B."/>
            <person name="Mehta T."/>
            <person name="Park D."/>
            <person name="Pearson M."/>
            <person name="Roberts A."/>
            <person name="Saif S."/>
            <person name="Shenoy N."/>
            <person name="Sisk P."/>
            <person name="Stolte C."/>
            <person name="Sykes S."/>
            <person name="Walk T."/>
            <person name="White J."/>
            <person name="Yandava C."/>
            <person name="Burger G."/>
            <person name="Gray M.W."/>
            <person name="Holland P.W.H."/>
            <person name="King N."/>
            <person name="Lang F.B.F."/>
            <person name="Roger A.J."/>
            <person name="Ruiz-Trillo I."/>
            <person name="Lander E."/>
            <person name="Nusbaum C."/>
        </authorList>
    </citation>
    <scope>NUCLEOTIDE SEQUENCE [LARGE SCALE GENOMIC DNA]</scope>
    <source>
        <strain evidence="12">ATCC 38327</strain>
    </source>
</reference>
<keyword evidence="7" id="KW-0539">Nucleus</keyword>
<dbReference type="GO" id="GO:0005634">
    <property type="term" value="C:nucleus"/>
    <property type="evidence" value="ECO:0007669"/>
    <property type="project" value="UniProtKB-SubCell"/>
</dbReference>
<keyword evidence="5" id="KW-0862">Zinc</keyword>
<feature type="region of interest" description="Disordered" evidence="9">
    <location>
        <begin position="287"/>
        <end position="341"/>
    </location>
</feature>
<dbReference type="eggNOG" id="KOG1721">
    <property type="taxonomic scope" value="Eukaryota"/>
</dbReference>
<evidence type="ECO:0000313" key="12">
    <source>
        <dbReference type="Proteomes" id="UP000054350"/>
    </source>
</evidence>
<feature type="domain" description="C2H2-type" evidence="10">
    <location>
        <begin position="3"/>
        <end position="30"/>
    </location>
</feature>
<evidence type="ECO:0000313" key="11">
    <source>
        <dbReference type="EMBL" id="KNE70797.1"/>
    </source>
</evidence>
<dbReference type="PANTHER" id="PTHR14196:SF12">
    <property type="entry name" value="ZINC FINGER PROTEIN 208-LIKE"/>
    <property type="match status" value="1"/>
</dbReference>
<dbReference type="Proteomes" id="UP000054350">
    <property type="component" value="Unassembled WGS sequence"/>
</dbReference>
<dbReference type="PANTHER" id="PTHR14196">
    <property type="entry name" value="ODD-SKIPPED - RELATED"/>
    <property type="match status" value="1"/>
</dbReference>
<keyword evidence="4 8" id="KW-0863">Zinc-finger</keyword>
<dbReference type="VEuPathDB" id="FungiDB:AMAG_14914"/>